<evidence type="ECO:0008006" key="3">
    <source>
        <dbReference type="Google" id="ProtNLM"/>
    </source>
</evidence>
<dbReference type="RefSeq" id="WP_012455661.1">
    <property type="nucleotide sequence ID" value="NC_010725.1"/>
</dbReference>
<sequence length="156" mass="17948">MSPFKFDDSHITWRTLDWLDNIAFFVYKVDEENRIVDVVFKFTANKRVMLHQHRCPYNTLVMQGELRFYRPDGSLKEIRYPGSFVSGVADGEPHTEGGGDEDAIVFFSNRNIKDALYEFLDETGKTVQVLSITDFKAQLEDQIASGIYQRVLAKVA</sequence>
<dbReference type="eggNOG" id="COG1917">
    <property type="taxonomic scope" value="Bacteria"/>
</dbReference>
<name>B1Z9J2_METPB</name>
<dbReference type="InterPro" id="IPR011051">
    <property type="entry name" value="RmlC_Cupin_sf"/>
</dbReference>
<dbReference type="STRING" id="441620.Mpop_3825"/>
<reference evidence="1" key="1">
    <citation type="submission" date="2008-04" db="EMBL/GenBank/DDBJ databases">
        <title>Complete sequence of chromosome of Methylobacterium populi BJ001.</title>
        <authorList>
            <consortium name="US DOE Joint Genome Institute"/>
            <person name="Copeland A."/>
            <person name="Lucas S."/>
            <person name="Lapidus A."/>
            <person name="Glavina del Rio T."/>
            <person name="Dalin E."/>
            <person name="Tice H."/>
            <person name="Bruce D."/>
            <person name="Goodwin L."/>
            <person name="Pitluck S."/>
            <person name="Chertkov O."/>
            <person name="Brettin T."/>
            <person name="Detter J.C."/>
            <person name="Han C."/>
            <person name="Kuske C.R."/>
            <person name="Schmutz J."/>
            <person name="Larimer F."/>
            <person name="Land M."/>
            <person name="Hauser L."/>
            <person name="Kyrpides N."/>
            <person name="Mikhailova N."/>
            <person name="Marx C."/>
            <person name="Richardson P."/>
        </authorList>
    </citation>
    <scope>NUCLEOTIDE SEQUENCE [LARGE SCALE GENOMIC DNA]</scope>
    <source>
        <strain evidence="1">BJ001</strain>
    </source>
</reference>
<evidence type="ECO:0000313" key="2">
    <source>
        <dbReference type="Proteomes" id="UP000007136"/>
    </source>
</evidence>
<protein>
    <recommendedName>
        <fullName evidence="3">ChrR-like cupin domain-containing protein</fullName>
    </recommendedName>
</protein>
<dbReference type="AlphaFoldDB" id="B1Z9J2"/>
<gene>
    <name evidence="1" type="ordered locus">Mpop_3825</name>
</gene>
<dbReference type="EMBL" id="CP001029">
    <property type="protein sequence ID" value="ACB81956.1"/>
    <property type="molecule type" value="Genomic_DNA"/>
</dbReference>
<dbReference type="InterPro" id="IPR014710">
    <property type="entry name" value="RmlC-like_jellyroll"/>
</dbReference>
<evidence type="ECO:0000313" key="1">
    <source>
        <dbReference type="EMBL" id="ACB81956.1"/>
    </source>
</evidence>
<organism evidence="1 2">
    <name type="scientific">Methylorubrum populi (strain ATCC BAA-705 / NCIMB 13946 / BJ001)</name>
    <name type="common">Methylobacterium populi</name>
    <dbReference type="NCBI Taxonomy" id="441620"/>
    <lineage>
        <taxon>Bacteria</taxon>
        <taxon>Pseudomonadati</taxon>
        <taxon>Pseudomonadota</taxon>
        <taxon>Alphaproteobacteria</taxon>
        <taxon>Hyphomicrobiales</taxon>
        <taxon>Methylobacteriaceae</taxon>
        <taxon>Methylorubrum</taxon>
    </lineage>
</organism>
<dbReference type="KEGG" id="mpo:Mpop_3825"/>
<dbReference type="HOGENOM" id="CLU_123338_0_0_5"/>
<dbReference type="OrthoDB" id="7843074at2"/>
<accession>B1Z9J2</accession>
<dbReference type="Proteomes" id="UP000007136">
    <property type="component" value="Chromosome"/>
</dbReference>
<dbReference type="Gene3D" id="2.60.120.10">
    <property type="entry name" value="Jelly Rolls"/>
    <property type="match status" value="1"/>
</dbReference>
<proteinExistence type="predicted"/>
<dbReference type="SUPFAM" id="SSF51182">
    <property type="entry name" value="RmlC-like cupins"/>
    <property type="match status" value="1"/>
</dbReference>